<evidence type="ECO:0000313" key="3">
    <source>
        <dbReference type="EMBL" id="KAK5058843.1"/>
    </source>
</evidence>
<dbReference type="Proteomes" id="UP001358417">
    <property type="component" value="Unassembled WGS sequence"/>
</dbReference>
<evidence type="ECO:0000256" key="1">
    <source>
        <dbReference type="ARBA" id="ARBA00023242"/>
    </source>
</evidence>
<keyword evidence="4" id="KW-1185">Reference proteome</keyword>
<dbReference type="CDD" id="cd12148">
    <property type="entry name" value="fungal_TF_MHR"/>
    <property type="match status" value="1"/>
</dbReference>
<sequence length="562" mass="63059">MDNFEDRIGQLEAIIRSHGVQPTQEFQNEIPGNNTAAISTLSDETFDLPENWDEDHNALSWNPVTDKTILESNPLGPPQNSLLASSPLEAIFTIPRIYGEPSVLSAINGTNYQDHWKCPNAVLNNSNWPSIEDIALRCERELPSAHEASLMLQEYLMDYNSVIPLFDRQTIALHFQDCYSGSSDVKGVSWGAVYVVLGIAHQLRAMSPLAKEDDNVRAIKYLDRCMRRIPELLMDTPSLALVQCLLGVALLVRGTPRAQSAALFVSIAMRLAQDMGYNEKRAHDGDSAFQAEQENFVFWIAFFLDADLSLRSNRLPTQSYEHIDVNLPEDDNPGGAGILRAEVGGLRANILRIRAQMGLIQAEIMEELFSVKARRRPVTELTSMADKITLRLDQWRDNWLFQVRPNDLMRMLQRSEMVHILVLEAAYFTTTCALQSEIIQTGQRTDCSILMSDLLAQADAAKEPPCYPHARRFLELVAVCPSGHMSCTWMVFDAIVISSCVLLKRASTHPHEELSADDVRQTEFPLRIVTMLAAKTGSPDLLKIQVNCQVLLERANQALGRR</sequence>
<comment type="caution">
    <text evidence="3">The sequence shown here is derived from an EMBL/GenBank/DDBJ whole genome shotgun (WGS) entry which is preliminary data.</text>
</comment>
<reference evidence="3 4" key="1">
    <citation type="submission" date="2023-08" db="EMBL/GenBank/DDBJ databases">
        <title>Black Yeasts Isolated from many extreme environments.</title>
        <authorList>
            <person name="Coleine C."/>
            <person name="Stajich J.E."/>
            <person name="Selbmann L."/>
        </authorList>
    </citation>
    <scope>NUCLEOTIDE SEQUENCE [LARGE SCALE GENOMIC DNA]</scope>
    <source>
        <strain evidence="3 4">CCFEE 5792</strain>
    </source>
</reference>
<evidence type="ECO:0000313" key="4">
    <source>
        <dbReference type="Proteomes" id="UP001358417"/>
    </source>
</evidence>
<dbReference type="SMART" id="SM00906">
    <property type="entry name" value="Fungal_trans"/>
    <property type="match status" value="1"/>
</dbReference>
<evidence type="ECO:0000259" key="2">
    <source>
        <dbReference type="SMART" id="SM00906"/>
    </source>
</evidence>
<dbReference type="GO" id="GO:0003677">
    <property type="term" value="F:DNA binding"/>
    <property type="evidence" value="ECO:0007669"/>
    <property type="project" value="InterPro"/>
</dbReference>
<dbReference type="PANTHER" id="PTHR46910">
    <property type="entry name" value="TRANSCRIPTION FACTOR PDR1"/>
    <property type="match status" value="1"/>
</dbReference>
<dbReference type="EMBL" id="JAVRRD010000005">
    <property type="protein sequence ID" value="KAK5058843.1"/>
    <property type="molecule type" value="Genomic_DNA"/>
</dbReference>
<dbReference type="AlphaFoldDB" id="A0AAV9NKT0"/>
<accession>A0AAV9NKT0</accession>
<name>A0AAV9NKT0_9EURO</name>
<protein>
    <recommendedName>
        <fullName evidence="2">Xylanolytic transcriptional activator regulatory domain-containing protein</fullName>
    </recommendedName>
</protein>
<gene>
    <name evidence="3" type="ORF">LTR84_011107</name>
</gene>
<dbReference type="GO" id="GO:0006351">
    <property type="term" value="P:DNA-templated transcription"/>
    <property type="evidence" value="ECO:0007669"/>
    <property type="project" value="InterPro"/>
</dbReference>
<dbReference type="GO" id="GO:0003700">
    <property type="term" value="F:DNA-binding transcription factor activity"/>
    <property type="evidence" value="ECO:0007669"/>
    <property type="project" value="InterPro"/>
</dbReference>
<dbReference type="InterPro" id="IPR007219">
    <property type="entry name" value="XnlR_reg_dom"/>
</dbReference>
<feature type="domain" description="Xylanolytic transcriptional activator regulatory" evidence="2">
    <location>
        <begin position="261"/>
        <end position="334"/>
    </location>
</feature>
<dbReference type="PANTHER" id="PTHR46910:SF39">
    <property type="entry name" value="ZN(II)2CYS6 TRANSCRIPTION FACTOR (EUROFUNG)"/>
    <property type="match status" value="1"/>
</dbReference>
<dbReference type="RefSeq" id="XP_064709366.1">
    <property type="nucleotide sequence ID" value="XM_064854640.1"/>
</dbReference>
<proteinExistence type="predicted"/>
<dbReference type="GeneID" id="89979261"/>
<organism evidence="3 4">
    <name type="scientific">Exophiala bonariae</name>
    <dbReference type="NCBI Taxonomy" id="1690606"/>
    <lineage>
        <taxon>Eukaryota</taxon>
        <taxon>Fungi</taxon>
        <taxon>Dikarya</taxon>
        <taxon>Ascomycota</taxon>
        <taxon>Pezizomycotina</taxon>
        <taxon>Eurotiomycetes</taxon>
        <taxon>Chaetothyriomycetidae</taxon>
        <taxon>Chaetothyriales</taxon>
        <taxon>Herpotrichiellaceae</taxon>
        <taxon>Exophiala</taxon>
    </lineage>
</organism>
<dbReference type="GO" id="GO:0008270">
    <property type="term" value="F:zinc ion binding"/>
    <property type="evidence" value="ECO:0007669"/>
    <property type="project" value="InterPro"/>
</dbReference>
<keyword evidence="1" id="KW-0539">Nucleus</keyword>
<dbReference type="InterPro" id="IPR050987">
    <property type="entry name" value="AtrR-like"/>
</dbReference>
<dbReference type="Pfam" id="PF04082">
    <property type="entry name" value="Fungal_trans"/>
    <property type="match status" value="1"/>
</dbReference>